<dbReference type="Proteomes" id="UP001589691">
    <property type="component" value="Unassembled WGS sequence"/>
</dbReference>
<evidence type="ECO:0000313" key="2">
    <source>
        <dbReference type="Proteomes" id="UP001589691"/>
    </source>
</evidence>
<name>A0ABV5WTD0_9LACO</name>
<dbReference type="NCBIfam" id="TIGR01866">
    <property type="entry name" value="cas_Csn2"/>
    <property type="match status" value="1"/>
</dbReference>
<dbReference type="InterPro" id="IPR038600">
    <property type="entry name" value="Csn2_sf"/>
</dbReference>
<accession>A0ABV5WTD0</accession>
<dbReference type="Gene3D" id="3.40.50.11940">
    <property type="match status" value="1"/>
</dbReference>
<dbReference type="InterPro" id="IPR010146">
    <property type="entry name" value="CRISPR-assoc_prot_Csn2-typ"/>
</dbReference>
<evidence type="ECO:0000313" key="1">
    <source>
        <dbReference type="EMBL" id="MFB9769182.1"/>
    </source>
</evidence>
<dbReference type="CDD" id="cd12218">
    <property type="entry name" value="Csn2"/>
    <property type="match status" value="1"/>
</dbReference>
<organism evidence="1 2">
    <name type="scientific">Lactiplantibacillus modestisalitolerans</name>
    <dbReference type="NCBI Taxonomy" id="1457219"/>
    <lineage>
        <taxon>Bacteria</taxon>
        <taxon>Bacillati</taxon>
        <taxon>Bacillota</taxon>
        <taxon>Bacilli</taxon>
        <taxon>Lactobacillales</taxon>
        <taxon>Lactobacillaceae</taxon>
        <taxon>Lactiplantibacillus</taxon>
    </lineage>
</organism>
<proteinExistence type="predicted"/>
<protein>
    <submittedName>
        <fullName evidence="1">Type II-A CRISPR-associated protein Csn2</fullName>
    </submittedName>
</protein>
<reference evidence="1 2" key="1">
    <citation type="submission" date="2024-09" db="EMBL/GenBank/DDBJ databases">
        <authorList>
            <person name="Sun Q."/>
            <person name="Mori K."/>
        </authorList>
    </citation>
    <scope>NUCLEOTIDE SEQUENCE [LARGE SCALE GENOMIC DNA]</scope>
    <source>
        <strain evidence="1 2">TBRC 4576</strain>
    </source>
</reference>
<keyword evidence="2" id="KW-1185">Reference proteome</keyword>
<gene>
    <name evidence="1" type="primary">csn2</name>
    <name evidence="1" type="ORF">ACFFLI_04730</name>
</gene>
<dbReference type="Pfam" id="PF09711">
    <property type="entry name" value="Cas_Csn2"/>
    <property type="match status" value="1"/>
</dbReference>
<comment type="caution">
    <text evidence="1">The sequence shown here is derived from an EMBL/GenBank/DDBJ whole genome shotgun (WGS) entry which is preliminary data.</text>
</comment>
<dbReference type="EMBL" id="JBHLZY010000009">
    <property type="protein sequence ID" value="MFB9769182.1"/>
    <property type="molecule type" value="Genomic_DNA"/>
</dbReference>
<dbReference type="RefSeq" id="WP_137642344.1">
    <property type="nucleotide sequence ID" value="NZ_BJEA01000008.1"/>
</dbReference>
<sequence length="223" mass="26108">MNITYYPFKPFEVKANQFNVFDIGHSKMYYDFCRGFQDSADTLCTSDDNFHVKTVTSQYSWYGDLMLSVDLNKLFLRKIQHRIIDIMAEEQRIDLIDQSRKIISQVSDISFLMDLPLEISDLPNIDQVIKFAGISFPSDLKAHPEMMLETLIQTHVELGSKKTIVLTNVSHYITFQQLQKVKQVLQELNATVILIEYSECSRKDKFNVPCYYYVDEDLVDWRS</sequence>